<reference evidence="2 3" key="1">
    <citation type="submission" date="2015-12" db="EMBL/GenBank/DDBJ databases">
        <title>The genome of Folsomia candida.</title>
        <authorList>
            <person name="Faddeeva A."/>
            <person name="Derks M.F."/>
            <person name="Anvar Y."/>
            <person name="Smit S."/>
            <person name="Van Straalen N."/>
            <person name="Roelofs D."/>
        </authorList>
    </citation>
    <scope>NUCLEOTIDE SEQUENCE [LARGE SCALE GENOMIC DNA]</scope>
    <source>
        <strain evidence="2 3">VU population</strain>
        <tissue evidence="2">Whole body</tissue>
    </source>
</reference>
<proteinExistence type="predicted"/>
<keyword evidence="3" id="KW-1185">Reference proteome</keyword>
<organism evidence="2 3">
    <name type="scientific">Folsomia candida</name>
    <name type="common">Springtail</name>
    <dbReference type="NCBI Taxonomy" id="158441"/>
    <lineage>
        <taxon>Eukaryota</taxon>
        <taxon>Metazoa</taxon>
        <taxon>Ecdysozoa</taxon>
        <taxon>Arthropoda</taxon>
        <taxon>Hexapoda</taxon>
        <taxon>Collembola</taxon>
        <taxon>Entomobryomorpha</taxon>
        <taxon>Isotomoidea</taxon>
        <taxon>Isotomidae</taxon>
        <taxon>Proisotominae</taxon>
        <taxon>Folsomia</taxon>
    </lineage>
</organism>
<protein>
    <submittedName>
        <fullName evidence="2">Uncharacterized protein</fullName>
    </submittedName>
</protein>
<name>A0A226EQW6_FOLCA</name>
<evidence type="ECO:0000256" key="1">
    <source>
        <dbReference type="SAM" id="MobiDB-lite"/>
    </source>
</evidence>
<evidence type="ECO:0000313" key="2">
    <source>
        <dbReference type="EMBL" id="OXA60023.1"/>
    </source>
</evidence>
<feature type="region of interest" description="Disordered" evidence="1">
    <location>
        <begin position="102"/>
        <end position="121"/>
    </location>
</feature>
<evidence type="ECO:0000313" key="3">
    <source>
        <dbReference type="Proteomes" id="UP000198287"/>
    </source>
</evidence>
<gene>
    <name evidence="2" type="ORF">Fcan01_04870</name>
</gene>
<comment type="caution">
    <text evidence="2">The sequence shown here is derived from an EMBL/GenBank/DDBJ whole genome shotgun (WGS) entry which is preliminary data.</text>
</comment>
<dbReference type="EMBL" id="LNIX01000002">
    <property type="protein sequence ID" value="OXA60023.1"/>
    <property type="molecule type" value="Genomic_DNA"/>
</dbReference>
<accession>A0A226EQW6</accession>
<sequence length="379" mass="42384">MSKIPLYSARSRSLSSSRRRSVSDSRKILEILRETPEIEEVVVGLTVEEDAVLDLKTIPTIDENDVKVKCSPVGEQESPAMGPIEDEEFELDVNNNRIFKISSTPPPAVPTPQSTPNHSTRTTTLSLLPHYKIFQLPFSPPITVTTSSTKLPTVTLIKRGRRSGRTISTHLDVTKTELPGETDNAHQEIMLARTTSTVVQEELFRKISSSMTDESRMSSLLNYVNFDTNYESEILTNIFNFFPSGLLQRMGNFLSEESIPTDTINYNGYKITVSGRGMLLKSVNVNCHMVEGMSENDDLHRVRVEVLVRSFGGELNALKTTASNTFRLNLHVRDELEQEMPKSVIVQVPEGVRSASVNWGWATNEGIEVEEKVLVVKCP</sequence>
<dbReference type="AlphaFoldDB" id="A0A226EQW6"/>
<dbReference type="Proteomes" id="UP000198287">
    <property type="component" value="Unassembled WGS sequence"/>
</dbReference>